<name>A0A8X6UU00_NEPPI</name>
<dbReference type="EMBL" id="BMAW01037509">
    <property type="protein sequence ID" value="GFU48757.1"/>
    <property type="molecule type" value="Genomic_DNA"/>
</dbReference>
<accession>A0A8X6UU00</accession>
<evidence type="ECO:0000313" key="2">
    <source>
        <dbReference type="Proteomes" id="UP000887013"/>
    </source>
</evidence>
<proteinExistence type="predicted"/>
<organism evidence="1 2">
    <name type="scientific">Nephila pilipes</name>
    <name type="common">Giant wood spider</name>
    <name type="synonym">Nephila maculata</name>
    <dbReference type="NCBI Taxonomy" id="299642"/>
    <lineage>
        <taxon>Eukaryota</taxon>
        <taxon>Metazoa</taxon>
        <taxon>Ecdysozoa</taxon>
        <taxon>Arthropoda</taxon>
        <taxon>Chelicerata</taxon>
        <taxon>Arachnida</taxon>
        <taxon>Araneae</taxon>
        <taxon>Araneomorphae</taxon>
        <taxon>Entelegynae</taxon>
        <taxon>Araneoidea</taxon>
        <taxon>Nephilidae</taxon>
        <taxon>Nephila</taxon>
    </lineage>
</organism>
<dbReference type="AlphaFoldDB" id="A0A8X6UU00"/>
<dbReference type="Proteomes" id="UP000887013">
    <property type="component" value="Unassembled WGS sequence"/>
</dbReference>
<gene>
    <name evidence="1" type="ORF">NPIL_165971</name>
</gene>
<comment type="caution">
    <text evidence="1">The sequence shown here is derived from an EMBL/GenBank/DDBJ whole genome shotgun (WGS) entry which is preliminary data.</text>
</comment>
<evidence type="ECO:0000313" key="1">
    <source>
        <dbReference type="EMBL" id="GFU48757.1"/>
    </source>
</evidence>
<sequence length="78" mass="8626">MVRLNPPSGLVGASIDLGYEIGIRRRALALPRSCSFLLTHCRAFGRSVNIPAFLYTSASSFEIQGSEDMQPPFRMHIT</sequence>
<keyword evidence="2" id="KW-1185">Reference proteome</keyword>
<protein>
    <submittedName>
        <fullName evidence="1">Uncharacterized protein</fullName>
    </submittedName>
</protein>
<reference evidence="1" key="1">
    <citation type="submission" date="2020-08" db="EMBL/GenBank/DDBJ databases">
        <title>Multicomponent nature underlies the extraordinary mechanical properties of spider dragline silk.</title>
        <authorList>
            <person name="Kono N."/>
            <person name="Nakamura H."/>
            <person name="Mori M."/>
            <person name="Yoshida Y."/>
            <person name="Ohtoshi R."/>
            <person name="Malay A.D."/>
            <person name="Moran D.A.P."/>
            <person name="Tomita M."/>
            <person name="Numata K."/>
            <person name="Arakawa K."/>
        </authorList>
    </citation>
    <scope>NUCLEOTIDE SEQUENCE</scope>
</reference>